<evidence type="ECO:0000256" key="11">
    <source>
        <dbReference type="ARBA" id="ARBA00022692"/>
    </source>
</evidence>
<evidence type="ECO:0000256" key="22">
    <source>
        <dbReference type="ARBA" id="ARBA00023180"/>
    </source>
</evidence>
<evidence type="ECO:0000256" key="9">
    <source>
        <dbReference type="ARBA" id="ARBA00022657"/>
    </source>
</evidence>
<dbReference type="CDD" id="cd23534">
    <property type="entry name" value="TFP_LU_ECD_ALK1"/>
    <property type="match status" value="1"/>
</dbReference>
<dbReference type="Gene3D" id="1.10.510.10">
    <property type="entry name" value="Transferase(Phosphotransferase) domain 1"/>
    <property type="match status" value="1"/>
</dbReference>
<feature type="domain" description="Protein kinase" evidence="34">
    <location>
        <begin position="522"/>
        <end position="812"/>
    </location>
</feature>
<evidence type="ECO:0000256" key="10">
    <source>
        <dbReference type="ARBA" id="ARBA00022679"/>
    </source>
</evidence>
<evidence type="ECO:0000256" key="15">
    <source>
        <dbReference type="ARBA" id="ARBA00022777"/>
    </source>
</evidence>
<evidence type="ECO:0000313" key="37">
    <source>
        <dbReference type="Proteomes" id="UP000664991"/>
    </source>
</evidence>
<evidence type="ECO:0000256" key="26">
    <source>
        <dbReference type="ARBA" id="ARBA00053531"/>
    </source>
</evidence>
<comment type="catalytic activity">
    <reaction evidence="25">
        <text>L-threonyl-[receptor-protein] + ATP = O-phospho-L-threonyl-[receptor-protein] + ADP + H(+)</text>
        <dbReference type="Rhea" id="RHEA:44880"/>
        <dbReference type="Rhea" id="RHEA-COMP:11024"/>
        <dbReference type="Rhea" id="RHEA-COMP:11025"/>
        <dbReference type="ChEBI" id="CHEBI:15378"/>
        <dbReference type="ChEBI" id="CHEBI:30013"/>
        <dbReference type="ChEBI" id="CHEBI:30616"/>
        <dbReference type="ChEBI" id="CHEBI:61977"/>
        <dbReference type="ChEBI" id="CHEBI:456216"/>
        <dbReference type="EC" id="2.7.11.30"/>
    </reaction>
</comment>
<feature type="region of interest" description="Disordered" evidence="32">
    <location>
        <begin position="1"/>
        <end position="25"/>
    </location>
</feature>
<dbReference type="GO" id="GO:0007179">
    <property type="term" value="P:transforming growth factor beta receptor signaling pathway"/>
    <property type="evidence" value="ECO:0007669"/>
    <property type="project" value="TreeGrafter"/>
</dbReference>
<keyword evidence="7" id="KW-0723">Serine/threonine-protein kinase</keyword>
<evidence type="ECO:0000256" key="7">
    <source>
        <dbReference type="ARBA" id="ARBA00022527"/>
    </source>
</evidence>
<protein>
    <recommendedName>
        <fullName evidence="28">Activin receptor type-1-like</fullName>
        <ecNumber evidence="5">2.7.11.30</ecNumber>
    </recommendedName>
    <alternativeName>
        <fullName evidence="29">Serine/threonine-protein kinase receptor R3</fullName>
    </alternativeName>
</protein>
<evidence type="ECO:0000256" key="21">
    <source>
        <dbReference type="ARBA" id="ARBA00023170"/>
    </source>
</evidence>
<keyword evidence="19 33" id="KW-0472">Membrane</keyword>
<dbReference type="PROSITE" id="PS00108">
    <property type="entry name" value="PROTEIN_KINASE_ST"/>
    <property type="match status" value="1"/>
</dbReference>
<dbReference type="PROSITE" id="PS50011">
    <property type="entry name" value="PROTEIN_KINASE_DOM"/>
    <property type="match status" value="1"/>
</dbReference>
<dbReference type="GO" id="GO:0070724">
    <property type="term" value="C:BMP receptor complex"/>
    <property type="evidence" value="ECO:0007669"/>
    <property type="project" value="TreeGrafter"/>
</dbReference>
<comment type="subcellular location">
    <subcellularLocation>
        <location evidence="3">Cell membrane</location>
        <topology evidence="3">Single-pass type I membrane protein</topology>
    </subcellularLocation>
</comment>
<feature type="repeat" description="ANK" evidence="30">
    <location>
        <begin position="136"/>
        <end position="168"/>
    </location>
</feature>
<comment type="function">
    <text evidence="26">Type I receptor for TGF-beta family ligands BMP9/GDF2 and BMP10 and important regulator of normal blood vessel development. On ligand binding, forms a receptor complex consisting of two type II and two type I transmembrane serine/threonine kinases. Type II receptors phosphorylate and activate type I receptors which autophosphorylate, then bind and activate SMAD transcriptional regulators. May bind activin as well.</text>
</comment>
<evidence type="ECO:0000256" key="24">
    <source>
        <dbReference type="ARBA" id="ARBA00047681"/>
    </source>
</evidence>
<dbReference type="InterPro" id="IPR045860">
    <property type="entry name" value="Snake_toxin-like_sf"/>
</dbReference>
<dbReference type="GO" id="GO:0004675">
    <property type="term" value="F:transmembrane receptor protein serine/threonine kinase activity"/>
    <property type="evidence" value="ECO:0007669"/>
    <property type="project" value="UniProtKB-EC"/>
</dbReference>
<evidence type="ECO:0000256" key="23">
    <source>
        <dbReference type="ARBA" id="ARBA00023211"/>
    </source>
</evidence>
<keyword evidence="21" id="KW-0675">Receptor</keyword>
<dbReference type="PROSITE" id="PS50297">
    <property type="entry name" value="ANK_REP_REGION"/>
    <property type="match status" value="2"/>
</dbReference>
<evidence type="ECO:0000256" key="12">
    <source>
        <dbReference type="ARBA" id="ARBA00022723"/>
    </source>
</evidence>
<comment type="catalytic activity">
    <reaction evidence="24">
        <text>L-seryl-[receptor-protein] + ATP = O-phospho-L-seryl-[receptor-protein] + ADP + H(+)</text>
        <dbReference type="Rhea" id="RHEA:18673"/>
        <dbReference type="Rhea" id="RHEA-COMP:11022"/>
        <dbReference type="Rhea" id="RHEA-COMP:11023"/>
        <dbReference type="ChEBI" id="CHEBI:15378"/>
        <dbReference type="ChEBI" id="CHEBI:29999"/>
        <dbReference type="ChEBI" id="CHEBI:30616"/>
        <dbReference type="ChEBI" id="CHEBI:83421"/>
        <dbReference type="ChEBI" id="CHEBI:456216"/>
        <dbReference type="EC" id="2.7.11.30"/>
    </reaction>
</comment>
<evidence type="ECO:0000256" key="17">
    <source>
        <dbReference type="ARBA" id="ARBA00022842"/>
    </source>
</evidence>
<dbReference type="EC" id="2.7.11.30" evidence="5"/>
<feature type="binding site" evidence="31">
    <location>
        <position position="549"/>
    </location>
    <ligand>
        <name>ATP</name>
        <dbReference type="ChEBI" id="CHEBI:30616"/>
    </ligand>
</feature>
<dbReference type="InterPro" id="IPR036770">
    <property type="entry name" value="Ankyrin_rpt-contain_sf"/>
</dbReference>
<evidence type="ECO:0000256" key="1">
    <source>
        <dbReference type="ARBA" id="ARBA00001936"/>
    </source>
</evidence>
<keyword evidence="14 31" id="KW-0547">Nucleotide-binding</keyword>
<keyword evidence="30" id="KW-0040">ANK repeat</keyword>
<dbReference type="Pfam" id="PF12796">
    <property type="entry name" value="Ank_2"/>
    <property type="match status" value="1"/>
</dbReference>
<keyword evidence="12" id="KW-0479">Metal-binding</keyword>
<dbReference type="PANTHER" id="PTHR23255">
    <property type="entry name" value="TRANSFORMING GROWTH FACTOR-BETA RECEPTOR TYPE I AND II"/>
    <property type="match status" value="1"/>
</dbReference>
<comment type="subunit">
    <text evidence="27">Interacts with TSC22D1/TSC-22.</text>
</comment>
<keyword evidence="18 33" id="KW-1133">Transmembrane helix</keyword>
<evidence type="ECO:0000256" key="29">
    <source>
        <dbReference type="ARBA" id="ARBA00076727"/>
    </source>
</evidence>
<sequence length="823" mass="90932">MEDQEPTWQKGGLDTSEAPSCLGSEASTPSCTLGALYWACVRNDPAQLQAMLDDGVSPEEATQVDGNGRTGLMVACYHGFQSVVALLSRCPFLDVNQQDKEGDTALMLAAQAGHVSLVSHLINYYAGLDLERRDQRGLTALMKAAMRDRSECVAALLMAGADLTAVDPVRGKTALEWAFLTDSFDTVQRIRQLLRRPQVEQLSRHYQPEWPALPGLVAQAQAAPSLLERLQATLTLPFVQSPQEGGVLDHLVTITTSLASPFLTTACHTLCPEHPPALGTRRKSVPELLGTAPPPPPDPQPPQEVPGPRVFIPYQSPQGIMTLNLPRRRLLMLLMALGLTQGDPLKPSRGPLVTCTCENPHCKGPTCQGSWCTVVLVWEDGHLREYRGCGNMHPEVCRARPTEFVNHYCCYSRLCNHNVSLVLEATQTPPEQPQGDDQLPLILGPVLALLVLVVLGALGLWHVRRRKEKQRGANSELGESSLILKPSEQGDSMLGDLLDSSCTTGSGSGLPFLVQRTVARQVALVECVGKGRYGEVWRGLWHGESVAVKIFSSRDEQSWFRETEIYNTVLLRHDNILGFIASDMTSRNSSTQLWLITHYHEHGSLYDFLQRQTLEPQLALKLAVSAACGLAHLHVEIFGTQGKPAIAHRDLKSRNVLVKSNLQCCIADLGLAVMHSQGSDYLDIGNNPRVGTKRYMAPEVLEEQIRTDCFESYKWTDIWAFGLVLWEITRRTIVNGIVEDYRPPFYDVVPNDPSFEDMKKVVCVDQQTPTIPNRLAADPVLSGLAQMMRECWYPNPSARLTALRIKKTLQKLSNGLQKPKAIP</sequence>
<dbReference type="GO" id="GO:0005524">
    <property type="term" value="F:ATP binding"/>
    <property type="evidence" value="ECO:0007669"/>
    <property type="project" value="UniProtKB-UniRule"/>
</dbReference>
<dbReference type="InterPro" id="IPR002110">
    <property type="entry name" value="Ankyrin_rpt"/>
</dbReference>
<evidence type="ECO:0000256" key="30">
    <source>
        <dbReference type="PROSITE-ProRule" id="PRU00023"/>
    </source>
</evidence>
<dbReference type="SUPFAM" id="SSF57302">
    <property type="entry name" value="Snake toxin-like"/>
    <property type="match status" value="1"/>
</dbReference>
<dbReference type="Proteomes" id="UP000664991">
    <property type="component" value="Unassembled WGS sequence"/>
</dbReference>
<keyword evidence="6" id="KW-1003">Cell membrane</keyword>
<evidence type="ECO:0000256" key="31">
    <source>
        <dbReference type="PROSITE-ProRule" id="PRU10141"/>
    </source>
</evidence>
<keyword evidence="20" id="KW-1015">Disulfide bond</keyword>
<evidence type="ECO:0000256" key="3">
    <source>
        <dbReference type="ARBA" id="ARBA00004251"/>
    </source>
</evidence>
<comment type="cofactor">
    <cofactor evidence="2">
        <name>Mg(2+)</name>
        <dbReference type="ChEBI" id="CHEBI:18420"/>
    </cofactor>
</comment>
<evidence type="ECO:0000256" key="27">
    <source>
        <dbReference type="ARBA" id="ARBA00065741"/>
    </source>
</evidence>
<organism evidence="36 37">
    <name type="scientific">Ovis aries</name>
    <name type="common">Sheep</name>
    <dbReference type="NCBI Taxonomy" id="9940"/>
    <lineage>
        <taxon>Eukaryota</taxon>
        <taxon>Metazoa</taxon>
        <taxon>Chordata</taxon>
        <taxon>Craniata</taxon>
        <taxon>Vertebrata</taxon>
        <taxon>Euteleostomi</taxon>
        <taxon>Mammalia</taxon>
        <taxon>Eutheria</taxon>
        <taxon>Laurasiatheria</taxon>
        <taxon>Artiodactyla</taxon>
        <taxon>Ruminantia</taxon>
        <taxon>Pecora</taxon>
        <taxon>Bovidae</taxon>
        <taxon>Caprinae</taxon>
        <taxon>Ovis</taxon>
    </lineage>
</organism>
<dbReference type="FunFam" id="1.25.40.20:FF:000360">
    <property type="entry name" value="Ankyrin repeat domain 33"/>
    <property type="match status" value="1"/>
</dbReference>
<feature type="domain" description="GS" evidence="35">
    <location>
        <begin position="492"/>
        <end position="521"/>
    </location>
</feature>
<dbReference type="Gene3D" id="3.30.200.20">
    <property type="entry name" value="Phosphorylase Kinase, domain 1"/>
    <property type="match status" value="1"/>
</dbReference>
<comment type="caution">
    <text evidence="36">The sequence shown here is derived from an EMBL/GenBank/DDBJ whole genome shotgun (WGS) entry which is preliminary data.</text>
</comment>
<dbReference type="GO" id="GO:0007507">
    <property type="term" value="P:heart development"/>
    <property type="evidence" value="ECO:0007669"/>
    <property type="project" value="TreeGrafter"/>
</dbReference>
<evidence type="ECO:0000256" key="19">
    <source>
        <dbReference type="ARBA" id="ARBA00023136"/>
    </source>
</evidence>
<dbReference type="SMART" id="SM00220">
    <property type="entry name" value="S_TKc"/>
    <property type="match status" value="1"/>
</dbReference>
<gene>
    <name evidence="36" type="ORF">JEQ12_014373</name>
</gene>
<evidence type="ECO:0000313" key="36">
    <source>
        <dbReference type="EMBL" id="KAG5211944.1"/>
    </source>
</evidence>
<accession>A0A836A7S5</accession>
<dbReference type="SUPFAM" id="SSF56112">
    <property type="entry name" value="Protein kinase-like (PK-like)"/>
    <property type="match status" value="1"/>
</dbReference>
<dbReference type="PROSITE" id="PS50088">
    <property type="entry name" value="ANK_REPEAT"/>
    <property type="match status" value="2"/>
</dbReference>
<keyword evidence="23" id="KW-0464">Manganese</keyword>
<dbReference type="CDD" id="cd14142">
    <property type="entry name" value="STKc_ACVR1_ALK1"/>
    <property type="match status" value="1"/>
</dbReference>
<feature type="region of interest" description="Disordered" evidence="32">
    <location>
        <begin position="286"/>
        <end position="307"/>
    </location>
</feature>
<dbReference type="SMART" id="SM00248">
    <property type="entry name" value="ANK"/>
    <property type="match status" value="5"/>
</dbReference>
<comment type="similarity">
    <text evidence="4">Belongs to the protein kinase superfamily. TKL Ser/Thr protein kinase family. TGFB receptor subfamily.</text>
</comment>
<keyword evidence="17" id="KW-0460">Magnesium</keyword>
<keyword evidence="13" id="KW-0732">Signal</keyword>
<dbReference type="FunFam" id="3.30.200.20:FF:000064">
    <property type="entry name" value="Receptor protein serine/threonine kinase"/>
    <property type="match status" value="1"/>
</dbReference>
<dbReference type="PROSITE" id="PS00107">
    <property type="entry name" value="PROTEIN_KINASE_ATP"/>
    <property type="match status" value="1"/>
</dbReference>
<dbReference type="Pfam" id="PF07714">
    <property type="entry name" value="PK_Tyr_Ser-Thr"/>
    <property type="match status" value="1"/>
</dbReference>
<dbReference type="GO" id="GO:0046872">
    <property type="term" value="F:metal ion binding"/>
    <property type="evidence" value="ECO:0007669"/>
    <property type="project" value="UniProtKB-KW"/>
</dbReference>
<evidence type="ECO:0000256" key="33">
    <source>
        <dbReference type="SAM" id="Phobius"/>
    </source>
</evidence>
<dbReference type="Pfam" id="PF08515">
    <property type="entry name" value="TGF_beta_GS"/>
    <property type="match status" value="1"/>
</dbReference>
<keyword evidence="10" id="KW-0808">Transferase</keyword>
<feature type="repeat" description="ANK" evidence="30">
    <location>
        <begin position="101"/>
        <end position="133"/>
    </location>
</feature>
<proteinExistence type="inferred from homology"/>
<dbReference type="Gene3D" id="1.25.40.20">
    <property type="entry name" value="Ankyrin repeat-containing domain"/>
    <property type="match status" value="1"/>
</dbReference>
<dbReference type="SMART" id="SM00467">
    <property type="entry name" value="GS"/>
    <property type="match status" value="1"/>
</dbReference>
<keyword evidence="15" id="KW-0418">Kinase</keyword>
<dbReference type="PROSITE" id="PS51256">
    <property type="entry name" value="GS"/>
    <property type="match status" value="1"/>
</dbReference>
<feature type="transmembrane region" description="Helical" evidence="33">
    <location>
        <begin position="439"/>
        <end position="461"/>
    </location>
</feature>
<evidence type="ECO:0000256" key="28">
    <source>
        <dbReference type="ARBA" id="ARBA00069502"/>
    </source>
</evidence>
<dbReference type="Pfam" id="PF00023">
    <property type="entry name" value="Ank"/>
    <property type="match status" value="1"/>
</dbReference>
<evidence type="ECO:0000256" key="32">
    <source>
        <dbReference type="SAM" id="MobiDB-lite"/>
    </source>
</evidence>
<dbReference type="PANTHER" id="PTHR23255:SF66">
    <property type="entry name" value="SERINE_THREONINE-PROTEIN KINASE RECEPTOR R3"/>
    <property type="match status" value="1"/>
</dbReference>
<dbReference type="InterPro" id="IPR000333">
    <property type="entry name" value="TGFB_receptor"/>
</dbReference>
<evidence type="ECO:0000259" key="35">
    <source>
        <dbReference type="PROSITE" id="PS51256"/>
    </source>
</evidence>
<keyword evidence="22" id="KW-0325">Glycoprotein</keyword>
<keyword evidence="8" id="KW-0597">Phosphoprotein</keyword>
<evidence type="ECO:0000256" key="14">
    <source>
        <dbReference type="ARBA" id="ARBA00022741"/>
    </source>
</evidence>
<dbReference type="InterPro" id="IPR008271">
    <property type="entry name" value="Ser/Thr_kinase_AS"/>
</dbReference>
<dbReference type="InterPro" id="IPR000719">
    <property type="entry name" value="Prot_kinase_dom"/>
</dbReference>
<keyword evidence="9" id="KW-0037">Angiogenesis</keyword>
<evidence type="ECO:0000259" key="34">
    <source>
        <dbReference type="PROSITE" id="PS50011"/>
    </source>
</evidence>
<evidence type="ECO:0000256" key="8">
    <source>
        <dbReference type="ARBA" id="ARBA00022553"/>
    </source>
</evidence>
<keyword evidence="16 31" id="KW-0067">ATP-binding</keyword>
<dbReference type="FunFam" id="2.10.60.10:FF:000014">
    <property type="entry name" value="Serine/threonine-protein kinase receptor R3"/>
    <property type="match status" value="1"/>
</dbReference>
<evidence type="ECO:0000256" key="6">
    <source>
        <dbReference type="ARBA" id="ARBA00022475"/>
    </source>
</evidence>
<dbReference type="InterPro" id="IPR001245">
    <property type="entry name" value="Ser-Thr/Tyr_kinase_cat_dom"/>
</dbReference>
<evidence type="ECO:0000256" key="20">
    <source>
        <dbReference type="ARBA" id="ARBA00023157"/>
    </source>
</evidence>
<dbReference type="GO" id="GO:0001525">
    <property type="term" value="P:angiogenesis"/>
    <property type="evidence" value="ECO:0007669"/>
    <property type="project" value="UniProtKB-KW"/>
</dbReference>
<dbReference type="EMBL" id="JAEMGP010000003">
    <property type="protein sequence ID" value="KAG5211944.1"/>
    <property type="molecule type" value="Genomic_DNA"/>
</dbReference>
<dbReference type="InterPro" id="IPR003605">
    <property type="entry name" value="GS_dom"/>
</dbReference>
<feature type="compositionally biased region" description="Pro residues" evidence="32">
    <location>
        <begin position="292"/>
        <end position="305"/>
    </location>
</feature>
<dbReference type="InterPro" id="IPR017441">
    <property type="entry name" value="Protein_kinase_ATP_BS"/>
</dbReference>
<evidence type="ECO:0000256" key="13">
    <source>
        <dbReference type="ARBA" id="ARBA00022729"/>
    </source>
</evidence>
<evidence type="ECO:0000256" key="2">
    <source>
        <dbReference type="ARBA" id="ARBA00001946"/>
    </source>
</evidence>
<evidence type="ECO:0000256" key="18">
    <source>
        <dbReference type="ARBA" id="ARBA00022989"/>
    </source>
</evidence>
<dbReference type="Gene3D" id="2.10.60.10">
    <property type="entry name" value="CD59"/>
    <property type="match status" value="1"/>
</dbReference>
<dbReference type="SUPFAM" id="SSF48403">
    <property type="entry name" value="Ankyrin repeat"/>
    <property type="match status" value="1"/>
</dbReference>
<dbReference type="FunFam" id="1.10.510.10:FF:000018">
    <property type="entry name" value="Receptor protein serine/threonine kinase"/>
    <property type="match status" value="1"/>
</dbReference>
<dbReference type="InterPro" id="IPR011009">
    <property type="entry name" value="Kinase-like_dom_sf"/>
</dbReference>
<dbReference type="AlphaFoldDB" id="A0A836A7S5"/>
<evidence type="ECO:0000256" key="25">
    <source>
        <dbReference type="ARBA" id="ARBA00048773"/>
    </source>
</evidence>
<comment type="cofactor">
    <cofactor evidence="1">
        <name>Mn(2+)</name>
        <dbReference type="ChEBI" id="CHEBI:29035"/>
    </cofactor>
</comment>
<evidence type="ECO:0000256" key="5">
    <source>
        <dbReference type="ARBA" id="ARBA00012401"/>
    </source>
</evidence>
<evidence type="ECO:0000256" key="4">
    <source>
        <dbReference type="ARBA" id="ARBA00009605"/>
    </source>
</evidence>
<keyword evidence="11 33" id="KW-0812">Transmembrane</keyword>
<evidence type="ECO:0000256" key="16">
    <source>
        <dbReference type="ARBA" id="ARBA00022840"/>
    </source>
</evidence>
<name>A0A836A7S5_SHEEP</name>
<reference evidence="36 37" key="1">
    <citation type="submission" date="2020-12" db="EMBL/GenBank/DDBJ databases">
        <title>De novo assembly of Tibetan sheep genome.</title>
        <authorList>
            <person name="Li X."/>
        </authorList>
    </citation>
    <scope>NUCLEOTIDE SEQUENCE [LARGE SCALE GENOMIC DNA]</scope>
    <source>
        <tissue evidence="36">Heart</tissue>
    </source>
</reference>